<reference evidence="1 2" key="1">
    <citation type="journal article" date="2015" name="Fungal Genet. Biol.">
        <title>Evolution of novel wood decay mechanisms in Agaricales revealed by the genome sequences of Fistulina hepatica and Cylindrobasidium torrendii.</title>
        <authorList>
            <person name="Floudas D."/>
            <person name="Held B.W."/>
            <person name="Riley R."/>
            <person name="Nagy L.G."/>
            <person name="Koehler G."/>
            <person name="Ransdell A.S."/>
            <person name="Younus H."/>
            <person name="Chow J."/>
            <person name="Chiniquy J."/>
            <person name="Lipzen A."/>
            <person name="Tritt A."/>
            <person name="Sun H."/>
            <person name="Haridas S."/>
            <person name="LaButti K."/>
            <person name="Ohm R.A."/>
            <person name="Kues U."/>
            <person name="Blanchette R.A."/>
            <person name="Grigoriev I.V."/>
            <person name="Minto R.E."/>
            <person name="Hibbett D.S."/>
        </authorList>
    </citation>
    <scope>NUCLEOTIDE SEQUENCE [LARGE SCALE GENOMIC DNA]</scope>
    <source>
        <strain evidence="1 2">ATCC 64428</strain>
    </source>
</reference>
<dbReference type="Proteomes" id="UP000054144">
    <property type="component" value="Unassembled WGS sequence"/>
</dbReference>
<proteinExistence type="predicted"/>
<dbReference type="AlphaFoldDB" id="A0A0D7AH02"/>
<organism evidence="1 2">
    <name type="scientific">Fistulina hepatica ATCC 64428</name>
    <dbReference type="NCBI Taxonomy" id="1128425"/>
    <lineage>
        <taxon>Eukaryota</taxon>
        <taxon>Fungi</taxon>
        <taxon>Dikarya</taxon>
        <taxon>Basidiomycota</taxon>
        <taxon>Agaricomycotina</taxon>
        <taxon>Agaricomycetes</taxon>
        <taxon>Agaricomycetidae</taxon>
        <taxon>Agaricales</taxon>
        <taxon>Fistulinaceae</taxon>
        <taxon>Fistulina</taxon>
    </lineage>
</organism>
<dbReference type="OrthoDB" id="1162399at2759"/>
<dbReference type="Gene3D" id="2.40.50.140">
    <property type="entry name" value="Nucleic acid-binding proteins"/>
    <property type="match status" value="1"/>
</dbReference>
<protein>
    <submittedName>
        <fullName evidence="1">Uncharacterized protein</fullName>
    </submittedName>
</protein>
<dbReference type="EMBL" id="KN881678">
    <property type="protein sequence ID" value="KIY50118.1"/>
    <property type="molecule type" value="Genomic_DNA"/>
</dbReference>
<accession>A0A0D7AH02</accession>
<gene>
    <name evidence="1" type="ORF">FISHEDRAFT_72010</name>
</gene>
<sequence length="72" mass="8322">MACCYGFSSCIEHNSYSLLRHPHFSFHYTIRFDPWIIEKNMKAHLKIVGIRIDATEMLVVDTIKEGHLGGIE</sequence>
<name>A0A0D7AH02_9AGAR</name>
<evidence type="ECO:0000313" key="2">
    <source>
        <dbReference type="Proteomes" id="UP000054144"/>
    </source>
</evidence>
<dbReference type="InterPro" id="IPR012340">
    <property type="entry name" value="NA-bd_OB-fold"/>
</dbReference>
<keyword evidence="2" id="KW-1185">Reference proteome</keyword>
<evidence type="ECO:0000313" key="1">
    <source>
        <dbReference type="EMBL" id="KIY50118.1"/>
    </source>
</evidence>